<organism evidence="1 2">
    <name type="scientific">Candidatus Kerfeldbacteria bacterium RIFOXYB2_FULL_38_14</name>
    <dbReference type="NCBI Taxonomy" id="1798547"/>
    <lineage>
        <taxon>Bacteria</taxon>
        <taxon>Candidatus Kerfeldiibacteriota</taxon>
    </lineage>
</organism>
<dbReference type="Proteomes" id="UP000176420">
    <property type="component" value="Unassembled WGS sequence"/>
</dbReference>
<gene>
    <name evidence="1" type="ORF">A2319_02445</name>
</gene>
<comment type="caution">
    <text evidence="1">The sequence shown here is derived from an EMBL/GenBank/DDBJ whole genome shotgun (WGS) entry which is preliminary data.</text>
</comment>
<reference evidence="1 2" key="1">
    <citation type="journal article" date="2016" name="Nat. Commun.">
        <title>Thousands of microbial genomes shed light on interconnected biogeochemical processes in an aquifer system.</title>
        <authorList>
            <person name="Anantharaman K."/>
            <person name="Brown C.T."/>
            <person name="Hug L.A."/>
            <person name="Sharon I."/>
            <person name="Castelle C.J."/>
            <person name="Probst A.J."/>
            <person name="Thomas B.C."/>
            <person name="Singh A."/>
            <person name="Wilkins M.J."/>
            <person name="Karaoz U."/>
            <person name="Brodie E.L."/>
            <person name="Williams K.H."/>
            <person name="Hubbard S.S."/>
            <person name="Banfield J.F."/>
        </authorList>
    </citation>
    <scope>NUCLEOTIDE SEQUENCE [LARGE SCALE GENOMIC DNA]</scope>
</reference>
<name>A0A1G2BHS4_9BACT</name>
<proteinExistence type="predicted"/>
<evidence type="ECO:0008006" key="3">
    <source>
        <dbReference type="Google" id="ProtNLM"/>
    </source>
</evidence>
<evidence type="ECO:0000313" key="2">
    <source>
        <dbReference type="Proteomes" id="UP000176420"/>
    </source>
</evidence>
<evidence type="ECO:0000313" key="1">
    <source>
        <dbReference type="EMBL" id="OGY88059.1"/>
    </source>
</evidence>
<accession>A0A1G2BHS4</accession>
<protein>
    <recommendedName>
        <fullName evidence="3">DAGKc domain-containing protein</fullName>
    </recommendedName>
</protein>
<dbReference type="EMBL" id="MHKI01000005">
    <property type="protein sequence ID" value="OGY88059.1"/>
    <property type="molecule type" value="Genomic_DNA"/>
</dbReference>
<dbReference type="Gene3D" id="3.40.50.10330">
    <property type="entry name" value="Probable inorganic polyphosphate/atp-NAD kinase, domain 1"/>
    <property type="match status" value="1"/>
</dbReference>
<dbReference type="SUPFAM" id="SSF111331">
    <property type="entry name" value="NAD kinase/diacylglycerol kinase-like"/>
    <property type="match status" value="1"/>
</dbReference>
<sequence length="256" mass="28043">MYFYFYDKITQDKRCTALVSSFETKLVDLGIAGRTEKLSLFKNAAELVEQGVKTGAKTLVAVGDDATFLNLIPLAAKHHLTFGFLPVVPNSRFAKILGLPAGTEACVSLSRRITVTCDLGKINDTYFFGSLTVINNNNLSLRCDQMYSVKSNTPENLIQIMNLGDVFGKNLKKLNNISDGKLEVVITEKTKGGYLKKFKEKKKNSVIFAKSIEAVSPKDQTSTLVADGICTVNTPCTISVVPQALHLIVGKDRLIN</sequence>
<dbReference type="InterPro" id="IPR017438">
    <property type="entry name" value="ATP-NAD_kinase_N"/>
</dbReference>
<dbReference type="AlphaFoldDB" id="A0A1G2BHS4"/>
<dbReference type="Gene3D" id="2.60.200.40">
    <property type="match status" value="1"/>
</dbReference>
<dbReference type="InterPro" id="IPR016064">
    <property type="entry name" value="NAD/diacylglycerol_kinase_sf"/>
</dbReference>